<dbReference type="PROSITE" id="PS51192">
    <property type="entry name" value="HELICASE_ATP_BIND_1"/>
    <property type="match status" value="1"/>
</dbReference>
<dbReference type="GO" id="GO:0016787">
    <property type="term" value="F:hydrolase activity"/>
    <property type="evidence" value="ECO:0007669"/>
    <property type="project" value="UniProtKB-KW"/>
</dbReference>
<dbReference type="Proteomes" id="UP000007148">
    <property type="component" value="Unassembled WGS sequence"/>
</dbReference>
<keyword evidence="2" id="KW-0067">ATP-binding</keyword>
<dbReference type="eggNOG" id="KOG0952">
    <property type="taxonomic scope" value="Eukaryota"/>
</dbReference>
<gene>
    <name evidence="2" type="ORF">PIIN_10360</name>
</gene>
<reference evidence="2 3" key="1">
    <citation type="journal article" date="2011" name="PLoS Pathog.">
        <title>Endophytic Life Strategies Decoded by Genome and Transcriptome Analyses of the Mutualistic Root Symbiont Piriformospora indica.</title>
        <authorList>
            <person name="Zuccaro A."/>
            <person name="Lahrmann U."/>
            <person name="Guldener U."/>
            <person name="Langen G."/>
            <person name="Pfiffi S."/>
            <person name="Biedenkopf D."/>
            <person name="Wong P."/>
            <person name="Samans B."/>
            <person name="Grimm C."/>
            <person name="Basiewicz M."/>
            <person name="Murat C."/>
            <person name="Martin F."/>
            <person name="Kogel K.H."/>
        </authorList>
    </citation>
    <scope>NUCLEOTIDE SEQUENCE [LARGE SCALE GENOMIC DNA]</scope>
    <source>
        <strain evidence="2 3">DSM 11827</strain>
    </source>
</reference>
<name>G4TYH4_SERID</name>
<keyword evidence="2" id="KW-0378">Hydrolase</keyword>
<comment type="caution">
    <text evidence="2">The sequence shown here is derived from an EMBL/GenBank/DDBJ whole genome shotgun (WGS) entry which is preliminary data.</text>
</comment>
<protein>
    <submittedName>
        <fullName evidence="2">Related to HFM1-DNA/RNA helicase</fullName>
    </submittedName>
</protein>
<accession>G4TYH4</accession>
<dbReference type="EMBL" id="CAFZ01000719">
    <property type="protein sequence ID" value="CCA76367.1"/>
    <property type="molecule type" value="Genomic_DNA"/>
</dbReference>
<sequence>MNLEHGINEDYYDRDYLDYSGTDEADYWARFDKMAVEAGSVGYVGDDPQGYKFPQEDLQYESYTSNTRVHATDFQDEDMNQFEDSAMTRTHKNASYHSQLGSSNANLQSAYRANVPSNQANLAPSHVRGIQLVPTSDLPDAYRAIFPFNAFNAIQSSCFPHIVNSHENMVVSAPTGSGKTVLFELAIVNMLKNGNNPNLKCIYVAPTKALCYEKFKDWHDKFSKLGVQCCELTGDTVFYGKGAWANAKGSRIIITTVSASVV</sequence>
<evidence type="ECO:0000313" key="3">
    <source>
        <dbReference type="Proteomes" id="UP000007148"/>
    </source>
</evidence>
<dbReference type="HOGENOM" id="CLU_1062138_0_0_1"/>
<keyword evidence="2" id="KW-0547">Nucleotide-binding</keyword>
<feature type="domain" description="Helicase ATP-binding" evidence="1">
    <location>
        <begin position="160"/>
        <end position="262"/>
    </location>
</feature>
<dbReference type="OrthoDB" id="5575at2759"/>
<dbReference type="GO" id="GO:0003676">
    <property type="term" value="F:nucleic acid binding"/>
    <property type="evidence" value="ECO:0007669"/>
    <property type="project" value="InterPro"/>
</dbReference>
<dbReference type="GO" id="GO:0005524">
    <property type="term" value="F:ATP binding"/>
    <property type="evidence" value="ECO:0007669"/>
    <property type="project" value="InterPro"/>
</dbReference>
<dbReference type="PANTHER" id="PTHR47835">
    <property type="entry name" value="HFM1, ATP DEPENDENT DNA HELICASE HOMOLOG"/>
    <property type="match status" value="1"/>
</dbReference>
<dbReference type="InterPro" id="IPR014001">
    <property type="entry name" value="Helicase_ATP-bd"/>
</dbReference>
<evidence type="ECO:0000313" key="2">
    <source>
        <dbReference type="EMBL" id="CCA76367.1"/>
    </source>
</evidence>
<evidence type="ECO:0000259" key="1">
    <source>
        <dbReference type="PROSITE" id="PS51192"/>
    </source>
</evidence>
<keyword evidence="2" id="KW-0347">Helicase</keyword>
<dbReference type="Gene3D" id="3.40.50.300">
    <property type="entry name" value="P-loop containing nucleotide triphosphate hydrolases"/>
    <property type="match status" value="1"/>
</dbReference>
<dbReference type="GO" id="GO:0043138">
    <property type="term" value="F:3'-5' DNA helicase activity"/>
    <property type="evidence" value="ECO:0007669"/>
    <property type="project" value="UniProtKB-EC"/>
</dbReference>
<dbReference type="InterPro" id="IPR027417">
    <property type="entry name" value="P-loop_NTPase"/>
</dbReference>
<dbReference type="InterPro" id="IPR011545">
    <property type="entry name" value="DEAD/DEAH_box_helicase_dom"/>
</dbReference>
<dbReference type="AlphaFoldDB" id="G4TYH4"/>
<proteinExistence type="predicted"/>
<dbReference type="PANTHER" id="PTHR47835:SF3">
    <property type="entry name" value="HELICASE FOR MEIOSIS 1"/>
    <property type="match status" value="1"/>
</dbReference>
<dbReference type="InterPro" id="IPR052247">
    <property type="entry name" value="Meiotic_Crossover_Helicase"/>
</dbReference>
<dbReference type="STRING" id="1109443.G4TYH4"/>
<dbReference type="SUPFAM" id="SSF52540">
    <property type="entry name" value="P-loop containing nucleoside triphosphate hydrolases"/>
    <property type="match status" value="1"/>
</dbReference>
<keyword evidence="3" id="KW-1185">Reference proteome</keyword>
<organism evidence="2 3">
    <name type="scientific">Serendipita indica (strain DSM 11827)</name>
    <name type="common">Root endophyte fungus</name>
    <name type="synonym">Piriformospora indica</name>
    <dbReference type="NCBI Taxonomy" id="1109443"/>
    <lineage>
        <taxon>Eukaryota</taxon>
        <taxon>Fungi</taxon>
        <taxon>Dikarya</taxon>
        <taxon>Basidiomycota</taxon>
        <taxon>Agaricomycotina</taxon>
        <taxon>Agaricomycetes</taxon>
        <taxon>Sebacinales</taxon>
        <taxon>Serendipitaceae</taxon>
        <taxon>Serendipita</taxon>
    </lineage>
</organism>
<dbReference type="InParanoid" id="G4TYH4"/>
<dbReference type="Pfam" id="PF00270">
    <property type="entry name" value="DEAD"/>
    <property type="match status" value="1"/>
</dbReference>